<gene>
    <name evidence="1" type="ORF">GCM10022423_29590</name>
</gene>
<evidence type="ECO:0008006" key="3">
    <source>
        <dbReference type="Google" id="ProtNLM"/>
    </source>
</evidence>
<dbReference type="EMBL" id="BAABDU010000004">
    <property type="protein sequence ID" value="GAA3773207.1"/>
    <property type="molecule type" value="Genomic_DNA"/>
</dbReference>
<dbReference type="Gene3D" id="1.10.30.50">
    <property type="match status" value="1"/>
</dbReference>
<organism evidence="1 2">
    <name type="scientific">Flavobacterium ginsengiterrae</name>
    <dbReference type="NCBI Taxonomy" id="871695"/>
    <lineage>
        <taxon>Bacteria</taxon>
        <taxon>Pseudomonadati</taxon>
        <taxon>Bacteroidota</taxon>
        <taxon>Flavobacteriia</taxon>
        <taxon>Flavobacteriales</taxon>
        <taxon>Flavobacteriaceae</taxon>
        <taxon>Flavobacterium</taxon>
    </lineage>
</organism>
<evidence type="ECO:0000313" key="2">
    <source>
        <dbReference type="Proteomes" id="UP001500748"/>
    </source>
</evidence>
<accession>A0ABP7GSL6</accession>
<reference evidence="2" key="1">
    <citation type="journal article" date="2019" name="Int. J. Syst. Evol. Microbiol.">
        <title>The Global Catalogue of Microorganisms (GCM) 10K type strain sequencing project: providing services to taxonomists for standard genome sequencing and annotation.</title>
        <authorList>
            <consortium name="The Broad Institute Genomics Platform"/>
            <consortium name="The Broad Institute Genome Sequencing Center for Infectious Disease"/>
            <person name="Wu L."/>
            <person name="Ma J."/>
        </authorList>
    </citation>
    <scope>NUCLEOTIDE SEQUENCE [LARGE SCALE GENOMIC DNA]</scope>
    <source>
        <strain evidence="2">JCM 17337</strain>
    </source>
</reference>
<evidence type="ECO:0000313" key="1">
    <source>
        <dbReference type="EMBL" id="GAA3773207.1"/>
    </source>
</evidence>
<dbReference type="Proteomes" id="UP001500748">
    <property type="component" value="Unassembled WGS sequence"/>
</dbReference>
<protein>
    <recommendedName>
        <fullName evidence="3">HNH endonuclease</fullName>
    </recommendedName>
</protein>
<keyword evidence="2" id="KW-1185">Reference proteome</keyword>
<proteinExistence type="predicted"/>
<comment type="caution">
    <text evidence="1">The sequence shown here is derived from an EMBL/GenBank/DDBJ whole genome shotgun (WGS) entry which is preliminary data.</text>
</comment>
<sequence length="345" mass="39834">MGPLDFSKFKTVKYKYISFFKIQKIVKKIQALEKLNPKFQNFTDLINTEKKLKKIIGADNVKLKEFKQKFDSCGISFDFEDCTAGNGCGNCIPCRNNAEKISFREKILKALDYENNGKASLRKVYSRLGLKTCYVCNAQYALNAVPENRPAKGTVAVQDRYKAKFQFDHYLPKAKYPALSISLFNLFPICSPCNSIKGERDLGIDFLSSDPNDWDDKFTFKILEKSLTAFLLNQKAMKIDFIDKTTYIGMESLAKRFDIKGIYNNQIDLIEELIIRKLKYSDTYKGKLTQSFPNLFHKTSIDERIELGTYSQNEGIHKRPMSKFIHDIDQQLTDHFQKELLKIGN</sequence>
<name>A0ABP7GSL6_9FLAO</name>